<evidence type="ECO:0000313" key="2">
    <source>
        <dbReference type="Proteomes" id="UP000256763"/>
    </source>
</evidence>
<protein>
    <submittedName>
        <fullName evidence="1">Uncharacterized protein</fullName>
    </submittedName>
</protein>
<proteinExistence type="predicted"/>
<dbReference type="EMBL" id="NFZW01000010">
    <property type="protein sequence ID" value="RFA36173.1"/>
    <property type="molecule type" value="Genomic_DNA"/>
</dbReference>
<keyword evidence="2" id="KW-1185">Reference proteome</keyword>
<dbReference type="AlphaFoldDB" id="A0A3E0WVG2"/>
<accession>A0A3E0WVG2</accession>
<reference evidence="2" key="1">
    <citation type="submission" date="2017-05" db="EMBL/GenBank/DDBJ databases">
        <authorList>
            <person name="Sharma S."/>
            <person name="Sidhu C."/>
            <person name="Pinnaka A.K."/>
        </authorList>
    </citation>
    <scope>NUCLEOTIDE SEQUENCE [LARGE SCALE GENOMIC DNA]</scope>
    <source>
        <strain evidence="2">AK93</strain>
    </source>
</reference>
<evidence type="ECO:0000313" key="1">
    <source>
        <dbReference type="EMBL" id="RFA36173.1"/>
    </source>
</evidence>
<sequence>MYLHIVIDLLQATAKRLVDRHRPPLLVGRSVGLLALQRAAYTYYVCLYKGLSQAHVSQASGSQ</sequence>
<name>A0A3E0WVG2_9GAMM</name>
<gene>
    <name evidence="1" type="ORF">CAL65_12065</name>
</gene>
<dbReference type="Proteomes" id="UP000256763">
    <property type="component" value="Unassembled WGS sequence"/>
</dbReference>
<comment type="caution">
    <text evidence="1">The sequence shown here is derived from an EMBL/GenBank/DDBJ whole genome shotgun (WGS) entry which is preliminary data.</text>
</comment>
<organism evidence="1 2">
    <name type="scientific">Alkalilimnicola ehrlichii</name>
    <dbReference type="NCBI Taxonomy" id="351052"/>
    <lineage>
        <taxon>Bacteria</taxon>
        <taxon>Pseudomonadati</taxon>
        <taxon>Pseudomonadota</taxon>
        <taxon>Gammaproteobacteria</taxon>
        <taxon>Chromatiales</taxon>
        <taxon>Ectothiorhodospiraceae</taxon>
        <taxon>Alkalilimnicola</taxon>
    </lineage>
</organism>